<reference evidence="1" key="1">
    <citation type="journal article" date="2020" name="Stud. Mycol.">
        <title>101 Dothideomycetes genomes: a test case for predicting lifestyles and emergence of pathogens.</title>
        <authorList>
            <person name="Haridas S."/>
            <person name="Albert R."/>
            <person name="Binder M."/>
            <person name="Bloem J."/>
            <person name="Labutti K."/>
            <person name="Salamov A."/>
            <person name="Andreopoulos B."/>
            <person name="Baker S."/>
            <person name="Barry K."/>
            <person name="Bills G."/>
            <person name="Bluhm B."/>
            <person name="Cannon C."/>
            <person name="Castanera R."/>
            <person name="Culley D."/>
            <person name="Daum C."/>
            <person name="Ezra D."/>
            <person name="Gonzalez J."/>
            <person name="Henrissat B."/>
            <person name="Kuo A."/>
            <person name="Liang C."/>
            <person name="Lipzen A."/>
            <person name="Lutzoni F."/>
            <person name="Magnuson J."/>
            <person name="Mondo S."/>
            <person name="Nolan M."/>
            <person name="Ohm R."/>
            <person name="Pangilinan J."/>
            <person name="Park H.-J."/>
            <person name="Ramirez L."/>
            <person name="Alfaro M."/>
            <person name="Sun H."/>
            <person name="Tritt A."/>
            <person name="Yoshinaga Y."/>
            <person name="Zwiers L.-H."/>
            <person name="Turgeon B."/>
            <person name="Goodwin S."/>
            <person name="Spatafora J."/>
            <person name="Crous P."/>
            <person name="Grigoriev I."/>
        </authorList>
    </citation>
    <scope>NUCLEOTIDE SEQUENCE</scope>
    <source>
        <strain evidence="1">CBS 123094</strain>
    </source>
</reference>
<dbReference type="Proteomes" id="UP000799779">
    <property type="component" value="Unassembled WGS sequence"/>
</dbReference>
<evidence type="ECO:0000313" key="2">
    <source>
        <dbReference type="Proteomes" id="UP000799779"/>
    </source>
</evidence>
<keyword evidence="2" id="KW-1185">Reference proteome</keyword>
<evidence type="ECO:0000313" key="1">
    <source>
        <dbReference type="EMBL" id="KAF2002801.1"/>
    </source>
</evidence>
<gene>
    <name evidence="1" type="ORF">P154DRAFT_532681</name>
</gene>
<dbReference type="AlphaFoldDB" id="A0A6A5WRI6"/>
<organism evidence="1 2">
    <name type="scientific">Amniculicola lignicola CBS 123094</name>
    <dbReference type="NCBI Taxonomy" id="1392246"/>
    <lineage>
        <taxon>Eukaryota</taxon>
        <taxon>Fungi</taxon>
        <taxon>Dikarya</taxon>
        <taxon>Ascomycota</taxon>
        <taxon>Pezizomycotina</taxon>
        <taxon>Dothideomycetes</taxon>
        <taxon>Pleosporomycetidae</taxon>
        <taxon>Pleosporales</taxon>
        <taxon>Amniculicolaceae</taxon>
        <taxon>Amniculicola</taxon>
    </lineage>
</organism>
<protein>
    <submittedName>
        <fullName evidence="1">Uncharacterized protein</fullName>
    </submittedName>
</protein>
<sequence>MPLFVAVPLGPLRIHCRGLQGVLEDDIFNIGMTFEALFPDVKMRISIEIFTSYDPGMAKYSSTQNKLEFDLGRVMKMKGKEGIVVFEVLHKGLGNIREDAFLLNLRSIGRVFRALKAKGLDMRLVYVYRVRRLSFQFLSDVWTWSAEDWSQYLGKYDLGEEAYDEVVSFCDTIRESFFGTGVRE</sequence>
<accession>A0A6A5WRI6</accession>
<dbReference type="EMBL" id="ML977575">
    <property type="protein sequence ID" value="KAF2002801.1"/>
    <property type="molecule type" value="Genomic_DNA"/>
</dbReference>
<name>A0A6A5WRI6_9PLEO</name>
<proteinExistence type="predicted"/>